<dbReference type="EC" id="1.-.-.-" evidence="7"/>
<dbReference type="FunFam" id="3.50.50.60:FF:000169">
    <property type="entry name" value="Flavin-containing monooxygenase"/>
    <property type="match status" value="1"/>
</dbReference>
<dbReference type="GO" id="GO:0050660">
    <property type="term" value="F:flavin adenine dinucleotide binding"/>
    <property type="evidence" value="ECO:0007669"/>
    <property type="project" value="InterPro"/>
</dbReference>
<dbReference type="InterPro" id="IPR000960">
    <property type="entry name" value="Flavin_mOase"/>
</dbReference>
<keyword evidence="6 7" id="KW-0560">Oxidoreductase</keyword>
<comment type="similarity">
    <text evidence="2 7">Belongs to the FMO family.</text>
</comment>
<evidence type="ECO:0000256" key="2">
    <source>
        <dbReference type="ARBA" id="ARBA00009183"/>
    </source>
</evidence>
<dbReference type="PIRSF" id="PIRSF000332">
    <property type="entry name" value="FMO"/>
    <property type="match status" value="1"/>
</dbReference>
<gene>
    <name evidence="8" type="ORF">TorRG33x02_298490</name>
</gene>
<dbReference type="GO" id="GO:0050661">
    <property type="term" value="F:NADP binding"/>
    <property type="evidence" value="ECO:0007669"/>
    <property type="project" value="InterPro"/>
</dbReference>
<keyword evidence="9" id="KW-1185">Reference proteome</keyword>
<keyword evidence="3 7" id="KW-0285">Flavoprotein</keyword>
<keyword evidence="5" id="KW-0521">NADP</keyword>
<dbReference type="InterPro" id="IPR036188">
    <property type="entry name" value="FAD/NAD-bd_sf"/>
</dbReference>
<evidence type="ECO:0000256" key="7">
    <source>
        <dbReference type="RuleBase" id="RU361177"/>
    </source>
</evidence>
<name>A0A2P5C419_TREOI</name>
<dbReference type="EMBL" id="JXTC01000416">
    <property type="protein sequence ID" value="PON55812.1"/>
    <property type="molecule type" value="Genomic_DNA"/>
</dbReference>
<dbReference type="GO" id="GO:0004499">
    <property type="term" value="F:N,N-dimethylaniline monooxygenase activity"/>
    <property type="evidence" value="ECO:0007669"/>
    <property type="project" value="InterPro"/>
</dbReference>
<evidence type="ECO:0000256" key="1">
    <source>
        <dbReference type="ARBA" id="ARBA00001974"/>
    </source>
</evidence>
<proteinExistence type="inferred from homology"/>
<reference evidence="9" key="1">
    <citation type="submission" date="2016-06" db="EMBL/GenBank/DDBJ databases">
        <title>Parallel loss of symbiosis genes in relatives of nitrogen-fixing non-legume Parasponia.</title>
        <authorList>
            <person name="Van Velzen R."/>
            <person name="Holmer R."/>
            <person name="Bu F."/>
            <person name="Rutten L."/>
            <person name="Van Zeijl A."/>
            <person name="Liu W."/>
            <person name="Santuari L."/>
            <person name="Cao Q."/>
            <person name="Sharma T."/>
            <person name="Shen D."/>
            <person name="Roswanjaya Y."/>
            <person name="Wardhani T."/>
            <person name="Kalhor M.S."/>
            <person name="Jansen J."/>
            <person name="Van den Hoogen J."/>
            <person name="Gungor B."/>
            <person name="Hartog M."/>
            <person name="Hontelez J."/>
            <person name="Verver J."/>
            <person name="Yang W.-C."/>
            <person name="Schijlen E."/>
            <person name="Repin R."/>
            <person name="Schilthuizen M."/>
            <person name="Schranz E."/>
            <person name="Heidstra R."/>
            <person name="Miyata K."/>
            <person name="Fedorova E."/>
            <person name="Kohlen W."/>
            <person name="Bisseling T."/>
            <person name="Smit S."/>
            <person name="Geurts R."/>
        </authorList>
    </citation>
    <scope>NUCLEOTIDE SEQUENCE [LARGE SCALE GENOMIC DNA]</scope>
    <source>
        <strain evidence="9">cv. RG33-2</strain>
    </source>
</reference>
<dbReference type="PANTHER" id="PTHR23023">
    <property type="entry name" value="DIMETHYLANILINE MONOOXYGENASE"/>
    <property type="match status" value="1"/>
</dbReference>
<evidence type="ECO:0000256" key="5">
    <source>
        <dbReference type="ARBA" id="ARBA00022857"/>
    </source>
</evidence>
<organism evidence="8 9">
    <name type="scientific">Trema orientale</name>
    <name type="common">Charcoal tree</name>
    <name type="synonym">Celtis orientalis</name>
    <dbReference type="NCBI Taxonomy" id="63057"/>
    <lineage>
        <taxon>Eukaryota</taxon>
        <taxon>Viridiplantae</taxon>
        <taxon>Streptophyta</taxon>
        <taxon>Embryophyta</taxon>
        <taxon>Tracheophyta</taxon>
        <taxon>Spermatophyta</taxon>
        <taxon>Magnoliopsida</taxon>
        <taxon>eudicotyledons</taxon>
        <taxon>Gunneridae</taxon>
        <taxon>Pentapetalae</taxon>
        <taxon>rosids</taxon>
        <taxon>fabids</taxon>
        <taxon>Rosales</taxon>
        <taxon>Cannabaceae</taxon>
        <taxon>Trema</taxon>
    </lineage>
</organism>
<dbReference type="FunFam" id="3.50.50.60:FF:000167">
    <property type="entry name" value="Flavin-containing monooxygenase"/>
    <property type="match status" value="1"/>
</dbReference>
<dbReference type="Gene3D" id="3.50.50.60">
    <property type="entry name" value="FAD/NAD(P)-binding domain"/>
    <property type="match status" value="2"/>
</dbReference>
<accession>A0A2P5C419</accession>
<dbReference type="AlphaFoldDB" id="A0A2P5C419"/>
<dbReference type="OrthoDB" id="66881at2759"/>
<dbReference type="InParanoid" id="A0A2P5C419"/>
<evidence type="ECO:0000256" key="3">
    <source>
        <dbReference type="ARBA" id="ARBA00022630"/>
    </source>
</evidence>
<comment type="caution">
    <text evidence="8">The sequence shown here is derived from an EMBL/GenBank/DDBJ whole genome shotgun (WGS) entry which is preliminary data.</text>
</comment>
<comment type="cofactor">
    <cofactor evidence="1 7">
        <name>FAD</name>
        <dbReference type="ChEBI" id="CHEBI:57692"/>
    </cofactor>
</comment>
<evidence type="ECO:0000313" key="9">
    <source>
        <dbReference type="Proteomes" id="UP000237000"/>
    </source>
</evidence>
<evidence type="ECO:0000256" key="4">
    <source>
        <dbReference type="ARBA" id="ARBA00022827"/>
    </source>
</evidence>
<keyword evidence="7 8" id="KW-0503">Monooxygenase</keyword>
<protein>
    <recommendedName>
        <fullName evidence="7">Flavin-containing monooxygenase</fullName>
        <ecNumber evidence="7">1.-.-.-</ecNumber>
    </recommendedName>
</protein>
<keyword evidence="4 7" id="KW-0274">FAD</keyword>
<dbReference type="Proteomes" id="UP000237000">
    <property type="component" value="Unassembled WGS sequence"/>
</dbReference>
<dbReference type="InterPro" id="IPR050346">
    <property type="entry name" value="FMO-like"/>
</dbReference>
<dbReference type="STRING" id="63057.A0A2P5C419"/>
<dbReference type="SUPFAM" id="SSF51905">
    <property type="entry name" value="FAD/NAD(P)-binding domain"/>
    <property type="match status" value="2"/>
</dbReference>
<dbReference type="InterPro" id="IPR020946">
    <property type="entry name" value="Flavin_mOase-like"/>
</dbReference>
<sequence>METIQVAVIGAGISGLLACKYVVEKGFNPVVFEAEEGVGGVWNNHTIQSTILQNPKSTYEFTDFPWPSSVEEFYPTHNQVLEYLQSYAQHFDLFPYMKFNSKVISLDYVDGESIEEMESWDLWGATGKPFESKGKWEIVVQDTKTSSTKMYQFEFVILCIGRYSGLPNIPEFPPNQGPEVFNGKVMHSKEYSALDDEKAAELIRNKRVTVIGSAKSAVDIAAECAEANGAEYPCLMIQRTANWLLPSIYLWGVPYPLLFFTRFSELLIHKPGETFLQRILATLVSPLRWAISKFAESYLRWKLPLKKYNMVPKHSFLQDMSSCRIQMLPKNFYEKVEQGSIILKRSQNFSFCKEGLIIDGETQPLETDIVIFATGYKGDQKLKNIFKSPIFQEKIVGPPTSIVPLYRHMIHPRIPQLAVIGYAESLSNLCTSEIRCQWLAQFLSGKFEFPKIREMEKDVMKWEKYSKLYSGKYFRGSCNACVHVWYNDQLCKDMERKTRRKKGVLAEWFLPYFPSDYAGLTHN</sequence>
<evidence type="ECO:0000256" key="6">
    <source>
        <dbReference type="ARBA" id="ARBA00023002"/>
    </source>
</evidence>
<evidence type="ECO:0000313" key="8">
    <source>
        <dbReference type="EMBL" id="PON55812.1"/>
    </source>
</evidence>
<dbReference type="PRINTS" id="PR00370">
    <property type="entry name" value="FMOXYGENASE"/>
</dbReference>
<dbReference type="Pfam" id="PF00743">
    <property type="entry name" value="FMO-like"/>
    <property type="match status" value="1"/>
</dbReference>